<evidence type="ECO:0000256" key="5">
    <source>
        <dbReference type="ARBA" id="ARBA00022691"/>
    </source>
</evidence>
<dbReference type="HAMAP" id="MF_00735">
    <property type="entry name" value="Methyltr_PrmA"/>
    <property type="match status" value="1"/>
</dbReference>
<dbReference type="CDD" id="cd02440">
    <property type="entry name" value="AdoMet_MTases"/>
    <property type="match status" value="1"/>
</dbReference>
<dbReference type="AlphaFoldDB" id="M4VST4"/>
<comment type="catalytic activity">
    <reaction evidence="6">
        <text>L-lysyl-[protein] + 3 S-adenosyl-L-methionine = N(6),N(6),N(6)-trimethyl-L-lysyl-[protein] + 3 S-adenosyl-L-homocysteine + 3 H(+)</text>
        <dbReference type="Rhea" id="RHEA:54192"/>
        <dbReference type="Rhea" id="RHEA-COMP:9752"/>
        <dbReference type="Rhea" id="RHEA-COMP:13826"/>
        <dbReference type="ChEBI" id="CHEBI:15378"/>
        <dbReference type="ChEBI" id="CHEBI:29969"/>
        <dbReference type="ChEBI" id="CHEBI:57856"/>
        <dbReference type="ChEBI" id="CHEBI:59789"/>
        <dbReference type="ChEBI" id="CHEBI:61961"/>
    </reaction>
</comment>
<dbReference type="eggNOG" id="COG2264">
    <property type="taxonomic scope" value="Bacteria"/>
</dbReference>
<evidence type="ECO:0000256" key="4">
    <source>
        <dbReference type="ARBA" id="ARBA00022679"/>
    </source>
</evidence>
<comment type="similarity">
    <text evidence="1 6">Belongs to the methyltransferase superfamily. PrmA family.</text>
</comment>
<proteinExistence type="inferred from homology"/>
<dbReference type="OrthoDB" id="5289279at2"/>
<comment type="caution">
    <text evidence="6">Lacks conserved residue(s) required for the propagation of feature annotation.</text>
</comment>
<dbReference type="PANTHER" id="PTHR43648">
    <property type="entry name" value="ELECTRON TRANSFER FLAVOPROTEIN BETA SUBUNIT LYSINE METHYLTRANSFERASE"/>
    <property type="match status" value="1"/>
</dbReference>
<dbReference type="HOGENOM" id="CLU_049382_0_1_7"/>
<keyword evidence="8" id="KW-1185">Reference proteome</keyword>
<keyword evidence="4 6" id="KW-0808">Transferase</keyword>
<dbReference type="PANTHER" id="PTHR43648:SF1">
    <property type="entry name" value="ELECTRON TRANSFER FLAVOPROTEIN BETA SUBUNIT LYSINE METHYLTRANSFERASE"/>
    <property type="match status" value="1"/>
</dbReference>
<dbReference type="EMBL" id="CP003537">
    <property type="protein sequence ID" value="AGH96269.1"/>
    <property type="molecule type" value="Genomic_DNA"/>
</dbReference>
<dbReference type="EC" id="2.1.1.-" evidence="6"/>
<dbReference type="GO" id="GO:0008276">
    <property type="term" value="F:protein methyltransferase activity"/>
    <property type="evidence" value="ECO:0007669"/>
    <property type="project" value="UniProtKB-UniRule"/>
</dbReference>
<dbReference type="Pfam" id="PF06325">
    <property type="entry name" value="PrmA"/>
    <property type="match status" value="1"/>
</dbReference>
<evidence type="ECO:0000313" key="7">
    <source>
        <dbReference type="EMBL" id="AGH96269.1"/>
    </source>
</evidence>
<reference evidence="7 8" key="1">
    <citation type="journal article" date="2013" name="ISME J.">
        <title>By their genes ye shall know them: genomic signatures of predatory bacteria.</title>
        <authorList>
            <person name="Pasternak Z."/>
            <person name="Pietrokovski S."/>
            <person name="Rotem O."/>
            <person name="Gophna U."/>
            <person name="Lurie-Weinberger M.N."/>
            <person name="Jurkevitch E."/>
        </authorList>
    </citation>
    <scope>NUCLEOTIDE SEQUENCE [LARGE SCALE GENOMIC DNA]</scope>
    <source>
        <strain evidence="7 8">JSS</strain>
    </source>
</reference>
<comment type="function">
    <text evidence="6">Methylates ribosomal protein L11.</text>
</comment>
<dbReference type="RefSeq" id="WP_015470759.1">
    <property type="nucleotide sequence ID" value="NC_020813.1"/>
</dbReference>
<accession>M4VST4</accession>
<comment type="subcellular location">
    <subcellularLocation>
        <location evidence="6">Cytoplasm</location>
    </subcellularLocation>
</comment>
<dbReference type="Proteomes" id="UP000012040">
    <property type="component" value="Chromosome"/>
</dbReference>
<name>M4VST4_9BACT</name>
<organism evidence="7 8">
    <name type="scientific">Pseudobdellovibrio exovorus JSS</name>
    <dbReference type="NCBI Taxonomy" id="1184267"/>
    <lineage>
        <taxon>Bacteria</taxon>
        <taxon>Pseudomonadati</taxon>
        <taxon>Bdellovibrionota</taxon>
        <taxon>Bdellovibrionia</taxon>
        <taxon>Bdellovibrionales</taxon>
        <taxon>Pseudobdellovibrionaceae</taxon>
        <taxon>Pseudobdellovibrio</taxon>
    </lineage>
</organism>
<sequence length="300" mass="34449">MSDTYFRIRLSNVNTPQEQEVSTFCFDHKALGLSEVLSFSQPDLTYDPSLISRRILDLDVFFEAKPSEDFFRELKAKFSGITYSTNEEESKDWLEEWKKGFVPFKLVGKTWIVPSWLEKPEEAQHEIKIDPGMAFGTGTHATTKMASYFVHKIATEHADQVKDWTLLDVGTGTAILAMLAEKMGFALITGIEIDPEARRKARENCELNQTQSVDITDQQLDEIRDQYDVVVANIIDGVLIRLQKDLMRATKDGGHLFLTGILQERDNLFFEKFIEAQPVKVIKRIQKDEWVGYWVQKGTQ</sequence>
<keyword evidence="2 6" id="KW-0963">Cytoplasm</keyword>
<keyword evidence="3 6" id="KW-0489">Methyltransferase</keyword>
<gene>
    <name evidence="6" type="primary">prmA</name>
    <name evidence="7" type="ORF">A11Q_2053</name>
</gene>
<dbReference type="InterPro" id="IPR050078">
    <property type="entry name" value="Ribosomal_L11_MeTrfase_PrmA"/>
</dbReference>
<evidence type="ECO:0000313" key="8">
    <source>
        <dbReference type="Proteomes" id="UP000012040"/>
    </source>
</evidence>
<evidence type="ECO:0000256" key="1">
    <source>
        <dbReference type="ARBA" id="ARBA00009741"/>
    </source>
</evidence>
<dbReference type="GO" id="GO:0032259">
    <property type="term" value="P:methylation"/>
    <property type="evidence" value="ECO:0007669"/>
    <property type="project" value="UniProtKB-KW"/>
</dbReference>
<dbReference type="KEGG" id="bex:A11Q_2053"/>
<dbReference type="PATRIC" id="fig|1184267.3.peg.2078"/>
<protein>
    <recommendedName>
        <fullName evidence="6">Ribosomal protein L11 methyltransferase</fullName>
        <shortName evidence="6">L11 Mtase</shortName>
        <ecNumber evidence="6">2.1.1.-</ecNumber>
    </recommendedName>
</protein>
<dbReference type="GO" id="GO:0005737">
    <property type="term" value="C:cytoplasm"/>
    <property type="evidence" value="ECO:0007669"/>
    <property type="project" value="UniProtKB-SubCell"/>
</dbReference>
<dbReference type="InterPro" id="IPR029063">
    <property type="entry name" value="SAM-dependent_MTases_sf"/>
</dbReference>
<dbReference type="STRING" id="1184267.A11Q_2053"/>
<evidence type="ECO:0000256" key="2">
    <source>
        <dbReference type="ARBA" id="ARBA00022490"/>
    </source>
</evidence>
<dbReference type="InterPro" id="IPR004498">
    <property type="entry name" value="Ribosomal_PrmA_MeTrfase"/>
</dbReference>
<evidence type="ECO:0000256" key="6">
    <source>
        <dbReference type="HAMAP-Rule" id="MF_00735"/>
    </source>
</evidence>
<evidence type="ECO:0000256" key="3">
    <source>
        <dbReference type="ARBA" id="ARBA00022603"/>
    </source>
</evidence>
<dbReference type="Gene3D" id="3.40.50.150">
    <property type="entry name" value="Vaccinia Virus protein VP39"/>
    <property type="match status" value="1"/>
</dbReference>
<keyword evidence="5 6" id="KW-0949">S-adenosyl-L-methionine</keyword>
<dbReference type="SUPFAM" id="SSF53335">
    <property type="entry name" value="S-adenosyl-L-methionine-dependent methyltransferases"/>
    <property type="match status" value="1"/>
</dbReference>